<feature type="region of interest" description="Disordered" evidence="4">
    <location>
        <begin position="1"/>
        <end position="20"/>
    </location>
</feature>
<evidence type="ECO:0000313" key="7">
    <source>
        <dbReference type="Proteomes" id="UP000193144"/>
    </source>
</evidence>
<dbReference type="EMBL" id="MCFA01000026">
    <property type="protein sequence ID" value="ORY15257.1"/>
    <property type="molecule type" value="Genomic_DNA"/>
</dbReference>
<dbReference type="Proteomes" id="UP000193144">
    <property type="component" value="Unassembled WGS sequence"/>
</dbReference>
<dbReference type="Pfam" id="PF04082">
    <property type="entry name" value="Fungal_trans"/>
    <property type="match status" value="1"/>
</dbReference>
<reference evidence="6 7" key="1">
    <citation type="submission" date="2016-07" db="EMBL/GenBank/DDBJ databases">
        <title>Pervasive Adenine N6-methylation of Active Genes in Fungi.</title>
        <authorList>
            <consortium name="DOE Joint Genome Institute"/>
            <person name="Mondo S.J."/>
            <person name="Dannebaum R.O."/>
            <person name="Kuo R.C."/>
            <person name="Labutti K."/>
            <person name="Haridas S."/>
            <person name="Kuo A."/>
            <person name="Salamov A."/>
            <person name="Ahrendt S.R."/>
            <person name="Lipzen A."/>
            <person name="Sullivan W."/>
            <person name="Andreopoulos W.B."/>
            <person name="Clum A."/>
            <person name="Lindquist E."/>
            <person name="Daum C."/>
            <person name="Ramamoorthy G.K."/>
            <person name="Gryganskyi A."/>
            <person name="Culley D."/>
            <person name="Magnuson J.K."/>
            <person name="James T.Y."/>
            <person name="O'Malley M.A."/>
            <person name="Stajich J.E."/>
            <person name="Spatafora J.W."/>
            <person name="Visel A."/>
            <person name="Grigoriev I.V."/>
        </authorList>
    </citation>
    <scope>NUCLEOTIDE SEQUENCE [LARGE SCALE GENOMIC DNA]</scope>
    <source>
        <strain evidence="6 7">CBS 115471</strain>
    </source>
</reference>
<dbReference type="STRING" id="1231657.A0A1Y1ZYX8"/>
<dbReference type="OrthoDB" id="4898680at2759"/>
<comment type="caution">
    <text evidence="6">The sequence shown here is derived from an EMBL/GenBank/DDBJ whole genome shotgun (WGS) entry which is preliminary data.</text>
</comment>
<dbReference type="AlphaFoldDB" id="A0A1Y1ZYX8"/>
<dbReference type="PANTHER" id="PTHR31001:SF82">
    <property type="entry name" value="ZN(II)2CYS6 TRANSCRIPTION FACTOR (EUROFUNG)"/>
    <property type="match status" value="1"/>
</dbReference>
<evidence type="ECO:0000313" key="6">
    <source>
        <dbReference type="EMBL" id="ORY15257.1"/>
    </source>
</evidence>
<keyword evidence="3" id="KW-0539">Nucleus</keyword>
<comment type="subcellular location">
    <subcellularLocation>
        <location evidence="1">Nucleus</location>
    </subcellularLocation>
</comment>
<dbReference type="SMART" id="SM00066">
    <property type="entry name" value="GAL4"/>
    <property type="match status" value="1"/>
</dbReference>
<evidence type="ECO:0000256" key="1">
    <source>
        <dbReference type="ARBA" id="ARBA00004123"/>
    </source>
</evidence>
<dbReference type="GO" id="GO:0000981">
    <property type="term" value="F:DNA-binding transcription factor activity, RNA polymerase II-specific"/>
    <property type="evidence" value="ECO:0007669"/>
    <property type="project" value="InterPro"/>
</dbReference>
<organism evidence="6 7">
    <name type="scientific">Clohesyomyces aquaticus</name>
    <dbReference type="NCBI Taxonomy" id="1231657"/>
    <lineage>
        <taxon>Eukaryota</taxon>
        <taxon>Fungi</taxon>
        <taxon>Dikarya</taxon>
        <taxon>Ascomycota</taxon>
        <taxon>Pezizomycotina</taxon>
        <taxon>Dothideomycetes</taxon>
        <taxon>Pleosporomycetidae</taxon>
        <taxon>Pleosporales</taxon>
        <taxon>Lindgomycetaceae</taxon>
        <taxon>Clohesyomyces</taxon>
    </lineage>
</organism>
<dbReference type="SUPFAM" id="SSF57701">
    <property type="entry name" value="Zn2/Cys6 DNA-binding domain"/>
    <property type="match status" value="1"/>
</dbReference>
<dbReference type="InterPro" id="IPR007219">
    <property type="entry name" value="XnlR_reg_dom"/>
</dbReference>
<dbReference type="CDD" id="cd00067">
    <property type="entry name" value="GAL4"/>
    <property type="match status" value="1"/>
</dbReference>
<dbReference type="CDD" id="cd12148">
    <property type="entry name" value="fungal_TF_MHR"/>
    <property type="match status" value="1"/>
</dbReference>
<evidence type="ECO:0000256" key="4">
    <source>
        <dbReference type="SAM" id="MobiDB-lite"/>
    </source>
</evidence>
<dbReference type="GO" id="GO:0003677">
    <property type="term" value="F:DNA binding"/>
    <property type="evidence" value="ECO:0007669"/>
    <property type="project" value="InterPro"/>
</dbReference>
<dbReference type="PANTHER" id="PTHR31001">
    <property type="entry name" value="UNCHARACTERIZED TRANSCRIPTIONAL REGULATORY PROTEIN"/>
    <property type="match status" value="1"/>
</dbReference>
<dbReference type="PROSITE" id="PS00463">
    <property type="entry name" value="ZN2_CY6_FUNGAL_1"/>
    <property type="match status" value="1"/>
</dbReference>
<gene>
    <name evidence="6" type="ORF">BCR34DRAFT_558944</name>
</gene>
<dbReference type="InterPro" id="IPR050613">
    <property type="entry name" value="Sec_Metabolite_Reg"/>
</dbReference>
<accession>A0A1Y1ZYX8</accession>
<evidence type="ECO:0000256" key="3">
    <source>
        <dbReference type="ARBA" id="ARBA00023242"/>
    </source>
</evidence>
<dbReference type="GO" id="GO:0006351">
    <property type="term" value="P:DNA-templated transcription"/>
    <property type="evidence" value="ECO:0007669"/>
    <property type="project" value="InterPro"/>
</dbReference>
<dbReference type="SMART" id="SM00906">
    <property type="entry name" value="Fungal_trans"/>
    <property type="match status" value="1"/>
</dbReference>
<dbReference type="GO" id="GO:0008270">
    <property type="term" value="F:zinc ion binding"/>
    <property type="evidence" value="ECO:0007669"/>
    <property type="project" value="InterPro"/>
</dbReference>
<dbReference type="InterPro" id="IPR036864">
    <property type="entry name" value="Zn2-C6_fun-type_DNA-bd_sf"/>
</dbReference>
<protein>
    <recommendedName>
        <fullName evidence="5">Zn(2)-C6 fungal-type domain-containing protein</fullName>
    </recommendedName>
</protein>
<dbReference type="InterPro" id="IPR001138">
    <property type="entry name" value="Zn2Cys6_DnaBD"/>
</dbReference>
<name>A0A1Y1ZYX8_9PLEO</name>
<evidence type="ECO:0000256" key="2">
    <source>
        <dbReference type="ARBA" id="ARBA00022723"/>
    </source>
</evidence>
<dbReference type="GO" id="GO:0005634">
    <property type="term" value="C:nucleus"/>
    <property type="evidence" value="ECO:0007669"/>
    <property type="project" value="UniProtKB-SubCell"/>
</dbReference>
<dbReference type="Gene3D" id="4.10.240.10">
    <property type="entry name" value="Zn(2)-C6 fungal-type DNA-binding domain"/>
    <property type="match status" value="1"/>
</dbReference>
<keyword evidence="7" id="KW-1185">Reference proteome</keyword>
<sequence>MNSSRRNGKPASCEPCRKNKTRCDHAFPKCDRCHQRGIADQCFYHPAPLTKPKDGRNANSSTNPQRTKRRRVNDQSSSSGDPAINPKIFADPSLSQDEHFGDSVAAQTYRPGYLGPTSYAAILPKETASPLRASRQASIDSDDSNHELDHQHPLTKVMRIQMVTAVLKSLRNYDMIRHLLLYYCESNQAGVVPASLLANAVNALQSTVDKYDLTKSSPDPQLISAVLENSSQPLNISPSIQASGFHQLMTGENLRLEILGTLFAIAARSLSFGLGEASWNDNSRRNFKPQFTDEMLRASTSCLFLCNMLSPANDVVVWLFYENLLLSTTLCGYTSPPSWRRVGELATQIYALGMHKESKGSHLPHFILETRRRIFCSAFNVDKTISTFLGRPPRLSRRHTDIRLPLDISDEDLVSDPTTLEAAIGNLDSQGWNTQDRWLRSSWIRQRYRTSQLREEILDISFSLSKESLSSETEVQLLSISVRNREVWAQIPAHMRYYPNCWDDSLPSSVCLMMVIVYLTYLLNEFLVQKLLDSRMPLTSNTPLLRVSMDLVSTALTLGTIRDRTYDVHRDFLHTIVLYGIPSGSVLVSALQEQQNTSAAFAGEISRSEMIRMISVLISHLENVAKPGDGNYRLCRKATKAFKRVVDAVLDPKPAQAATPLADEQTLDAQDVNGESAIDLDFWQAPGFDGFDGMELLGNTMYDGVDWGTGGQWTF</sequence>
<dbReference type="Pfam" id="PF00172">
    <property type="entry name" value="Zn_clus"/>
    <property type="match status" value="1"/>
</dbReference>
<feature type="region of interest" description="Disordered" evidence="4">
    <location>
        <begin position="48"/>
        <end position="96"/>
    </location>
</feature>
<keyword evidence="2" id="KW-0479">Metal-binding</keyword>
<feature type="domain" description="Zn(2)-C6 fungal-type" evidence="5">
    <location>
        <begin position="12"/>
        <end position="44"/>
    </location>
</feature>
<evidence type="ECO:0000259" key="5">
    <source>
        <dbReference type="PROSITE" id="PS50048"/>
    </source>
</evidence>
<dbReference type="PROSITE" id="PS50048">
    <property type="entry name" value="ZN2_CY6_FUNGAL_2"/>
    <property type="match status" value="1"/>
</dbReference>
<proteinExistence type="predicted"/>